<comment type="similarity">
    <text evidence="1">Belongs to the aspartate-semialdehyde dehydrogenase family.</text>
</comment>
<dbReference type="Gene3D" id="3.30.360.10">
    <property type="entry name" value="Dihydrodipicolinate Reductase, domain 2"/>
    <property type="match status" value="1"/>
</dbReference>
<dbReference type="Gene3D" id="3.40.50.720">
    <property type="entry name" value="NAD(P)-binding Rossmann-like Domain"/>
    <property type="match status" value="1"/>
</dbReference>
<evidence type="ECO:0000259" key="4">
    <source>
        <dbReference type="SMART" id="SM00859"/>
    </source>
</evidence>
<dbReference type="SUPFAM" id="SSF55347">
    <property type="entry name" value="Glyceraldehyde-3-phosphate dehydrogenase-like, C-terminal domain"/>
    <property type="match status" value="1"/>
</dbReference>
<dbReference type="Pfam" id="PF01118">
    <property type="entry name" value="Semialdhyde_dh"/>
    <property type="match status" value="1"/>
</dbReference>
<dbReference type="EMBL" id="BNJG01000001">
    <property type="protein sequence ID" value="GHO52666.1"/>
    <property type="molecule type" value="Genomic_DNA"/>
</dbReference>
<dbReference type="SUPFAM" id="SSF51735">
    <property type="entry name" value="NAD(P)-binding Rossmann-fold domains"/>
    <property type="match status" value="1"/>
</dbReference>
<evidence type="ECO:0000256" key="2">
    <source>
        <dbReference type="ARBA" id="ARBA00022857"/>
    </source>
</evidence>
<keyword evidence="3" id="KW-0560">Oxidoreductase</keyword>
<dbReference type="PANTHER" id="PTHR46718">
    <property type="entry name" value="ASPARTATE-SEMIALDEHYDE DEHYDROGENASE"/>
    <property type="match status" value="1"/>
</dbReference>
<dbReference type="PANTHER" id="PTHR46718:SF1">
    <property type="entry name" value="ASPARTATE-SEMIALDEHYDE DEHYDROGENASE"/>
    <property type="match status" value="1"/>
</dbReference>
<name>A0ABQ3UIZ0_9CHLR</name>
<dbReference type="NCBIfam" id="TIGR00978">
    <property type="entry name" value="asd_EA"/>
    <property type="match status" value="1"/>
</dbReference>
<evidence type="ECO:0000256" key="3">
    <source>
        <dbReference type="ARBA" id="ARBA00023002"/>
    </source>
</evidence>
<dbReference type="InterPro" id="IPR051823">
    <property type="entry name" value="ASADH-related"/>
</dbReference>
<dbReference type="Proteomes" id="UP000654345">
    <property type="component" value="Unassembled WGS sequence"/>
</dbReference>
<dbReference type="InterPro" id="IPR005676">
    <property type="entry name" value="Asp_semi-ald_DH_pep-lack"/>
</dbReference>
<feature type="domain" description="Semialdehyde dehydrogenase NAD-binding" evidence="4">
    <location>
        <begin position="10"/>
        <end position="137"/>
    </location>
</feature>
<accession>A0ABQ3UIZ0</accession>
<evidence type="ECO:0000313" key="6">
    <source>
        <dbReference type="Proteomes" id="UP000654345"/>
    </source>
</evidence>
<sequence>MVTQTYKRIPVAVLGATGMVGQRFIDLLQGHPWFELVALAASEQHGGRAYSEATRWRLPNSEMPVEVASLPVVACRPEALPGVKVVFSALPGEVAGDIEEAFARAGVAVFSNAKNHRMAPDVPLLIPEVNADHIAAIAFQRKERGWPGFIITNANCSATPLVMALKPLQEAFGVRKVLLTTLQAISGAGYPGLPSYDILDNVIPYIGGEEEKLESETRKMLGSWQEGQGFVDAPLAVSAHCTRVSTREGHLECASVELEREASPEEIIAVWEGYRPLPQQLGLPSAPEQALIYRREVDRPQTVRDRDAGKGMSAVLGRLRPCPIFSYKFVVLGHNTIRGAAGGSVLNAELCYAQGLLADL</sequence>
<dbReference type="PIRSF" id="PIRSF000148">
    <property type="entry name" value="ASA_dh"/>
    <property type="match status" value="1"/>
</dbReference>
<dbReference type="SMART" id="SM00859">
    <property type="entry name" value="Semialdhyde_dh"/>
    <property type="match status" value="1"/>
</dbReference>
<evidence type="ECO:0000256" key="1">
    <source>
        <dbReference type="ARBA" id="ARBA00010584"/>
    </source>
</evidence>
<dbReference type="InterPro" id="IPR036291">
    <property type="entry name" value="NAD(P)-bd_dom_sf"/>
</dbReference>
<dbReference type="NCBIfam" id="NF006416">
    <property type="entry name" value="PRK08664.1"/>
    <property type="match status" value="1"/>
</dbReference>
<gene>
    <name evidence="5" type="ORF">KSB_11410</name>
</gene>
<dbReference type="InterPro" id="IPR000534">
    <property type="entry name" value="Semialdehyde_DH_NAD-bd"/>
</dbReference>
<dbReference type="CDD" id="cd18130">
    <property type="entry name" value="ASADH_C_arch_fung_like"/>
    <property type="match status" value="1"/>
</dbReference>
<dbReference type="RefSeq" id="WP_201369545.1">
    <property type="nucleotide sequence ID" value="NZ_BNJG01000001.1"/>
</dbReference>
<comment type="caution">
    <text evidence="5">The sequence shown here is derived from an EMBL/GenBank/DDBJ whole genome shotgun (WGS) entry which is preliminary data.</text>
</comment>
<organism evidence="5 6">
    <name type="scientific">Ktedonobacter robiniae</name>
    <dbReference type="NCBI Taxonomy" id="2778365"/>
    <lineage>
        <taxon>Bacteria</taxon>
        <taxon>Bacillati</taxon>
        <taxon>Chloroflexota</taxon>
        <taxon>Ktedonobacteria</taxon>
        <taxon>Ktedonobacterales</taxon>
        <taxon>Ktedonobacteraceae</taxon>
        <taxon>Ktedonobacter</taxon>
    </lineage>
</organism>
<dbReference type="InterPro" id="IPR012280">
    <property type="entry name" value="Semialdhyde_DH_dimer_dom"/>
</dbReference>
<proteinExistence type="inferred from homology"/>
<protein>
    <submittedName>
        <fullName evidence="5">Aspartate-semialdehyde dehydrogenase</fullName>
    </submittedName>
</protein>
<reference evidence="5 6" key="1">
    <citation type="journal article" date="2021" name="Int. J. Syst. Evol. Microbiol.">
        <title>Reticulibacter mediterranei gen. nov., sp. nov., within the new family Reticulibacteraceae fam. nov., and Ktedonospora formicarum gen. nov., sp. nov., Ktedonobacter robiniae sp. nov., Dictyobacter formicarum sp. nov. and Dictyobacter arantiisoli sp. nov., belonging to the class Ktedonobacteria.</title>
        <authorList>
            <person name="Yabe S."/>
            <person name="Zheng Y."/>
            <person name="Wang C.M."/>
            <person name="Sakai Y."/>
            <person name="Abe K."/>
            <person name="Yokota A."/>
            <person name="Donadio S."/>
            <person name="Cavaletti L."/>
            <person name="Monciardini P."/>
        </authorList>
    </citation>
    <scope>NUCLEOTIDE SEQUENCE [LARGE SCALE GENOMIC DNA]</scope>
    <source>
        <strain evidence="5 6">SOSP1-30</strain>
    </source>
</reference>
<dbReference type="CDD" id="cd02315">
    <property type="entry name" value="ScASADH_like_N"/>
    <property type="match status" value="1"/>
</dbReference>
<dbReference type="Pfam" id="PF02774">
    <property type="entry name" value="Semialdhyde_dhC"/>
    <property type="match status" value="1"/>
</dbReference>
<evidence type="ECO:0000313" key="5">
    <source>
        <dbReference type="EMBL" id="GHO52666.1"/>
    </source>
</evidence>
<keyword evidence="2" id="KW-0521">NADP</keyword>
<keyword evidence="6" id="KW-1185">Reference proteome</keyword>